<dbReference type="EMBL" id="JAWJAV010000001">
    <property type="protein sequence ID" value="MDV2620464.1"/>
    <property type="molecule type" value="Genomic_DNA"/>
</dbReference>
<dbReference type="AlphaFoldDB" id="A0AAW8YG52"/>
<dbReference type="RefSeq" id="WP_236698712.1">
    <property type="nucleotide sequence ID" value="NZ_CP096031.1"/>
</dbReference>
<dbReference type="Proteomes" id="UP001280897">
    <property type="component" value="Unassembled WGS sequence"/>
</dbReference>
<sequence>MICIFSGMILLLLHGSIVALTYLKFKQFLPGTYQVFLVKDWLLDLLYGFIALIPASIALLIPKVSYVVGSAVLMIIILCNAGTLSFGTNSIQLPLITLLALLVIATLLGLVAFKKFALLEL</sequence>
<keyword evidence="1" id="KW-0812">Transmembrane</keyword>
<feature type="transmembrane region" description="Helical" evidence="1">
    <location>
        <begin position="93"/>
        <end position="113"/>
    </location>
</feature>
<keyword evidence="1" id="KW-1133">Transmembrane helix</keyword>
<evidence type="ECO:0000313" key="3">
    <source>
        <dbReference type="Proteomes" id="UP001280897"/>
    </source>
</evidence>
<name>A0AAW8YG52_PEDAC</name>
<evidence type="ECO:0000256" key="1">
    <source>
        <dbReference type="SAM" id="Phobius"/>
    </source>
</evidence>
<gene>
    <name evidence="2" type="ORF">R0G89_01775</name>
</gene>
<protein>
    <submittedName>
        <fullName evidence="2">Uncharacterized protein</fullName>
    </submittedName>
</protein>
<evidence type="ECO:0000313" key="2">
    <source>
        <dbReference type="EMBL" id="MDV2620464.1"/>
    </source>
</evidence>
<reference evidence="2" key="2">
    <citation type="submission" date="2023-10" db="EMBL/GenBank/DDBJ databases">
        <authorList>
            <person name="Khurajog B."/>
        </authorList>
    </citation>
    <scope>NUCLEOTIDE SEQUENCE</scope>
    <source>
        <strain evidence="2">BF9</strain>
    </source>
</reference>
<feature type="transmembrane region" description="Helical" evidence="1">
    <location>
        <begin position="66"/>
        <end position="87"/>
    </location>
</feature>
<reference evidence="2" key="1">
    <citation type="journal article" date="2023" name="PeerJ">
        <title>Selection and evaluation of lactic acid bacteria from chicken feces in Thailand as potential probiotics.</title>
        <authorList>
            <person name="Khurajog B."/>
            <person name="Disastra Y."/>
            <person name="Lawwyne L.D."/>
            <person name="Sirichokchatchawan W."/>
            <person name="Niyomtham W."/>
            <person name="Yindee J."/>
            <person name="Hampson D.J."/>
            <person name="Prapasarakul N."/>
        </authorList>
    </citation>
    <scope>NUCLEOTIDE SEQUENCE</scope>
    <source>
        <strain evidence="2">BF9</strain>
    </source>
</reference>
<proteinExistence type="predicted"/>
<feature type="transmembrane region" description="Helical" evidence="1">
    <location>
        <begin position="45"/>
        <end position="61"/>
    </location>
</feature>
<comment type="caution">
    <text evidence="2">The sequence shown here is derived from an EMBL/GenBank/DDBJ whole genome shotgun (WGS) entry which is preliminary data.</text>
</comment>
<organism evidence="2 3">
    <name type="scientific">Pediococcus acidilactici</name>
    <dbReference type="NCBI Taxonomy" id="1254"/>
    <lineage>
        <taxon>Bacteria</taxon>
        <taxon>Bacillati</taxon>
        <taxon>Bacillota</taxon>
        <taxon>Bacilli</taxon>
        <taxon>Lactobacillales</taxon>
        <taxon>Lactobacillaceae</taxon>
        <taxon>Pediococcus</taxon>
        <taxon>Pediococcus acidilactici group</taxon>
    </lineage>
</organism>
<keyword evidence="1" id="KW-0472">Membrane</keyword>
<accession>A0AAW8YG52</accession>